<reference evidence="2 3" key="1">
    <citation type="submission" date="2019-05" db="EMBL/GenBank/DDBJ databases">
        <title>Genomes sequences of two Nocardia cyriacigeorgica environmental isolates, type strains Nocardia asteroides ATCC 19247 and Nocardia cyriacigeorgica DSM 44484.</title>
        <authorList>
            <person name="Vautrin F."/>
            <person name="Bergeron E."/>
            <person name="Dubost A."/>
            <person name="Abrouk D."/>
            <person name="Rodriguez Nava V."/>
            <person name="Pujic P."/>
        </authorList>
    </citation>
    <scope>NUCLEOTIDE SEQUENCE [LARGE SCALE GENOMIC DNA]</scope>
    <source>
        <strain evidence="2 3">EML 446</strain>
    </source>
</reference>
<name>A0A5R8P0K7_9NOCA</name>
<dbReference type="SUPFAM" id="SSF54001">
    <property type="entry name" value="Cysteine proteinases"/>
    <property type="match status" value="1"/>
</dbReference>
<dbReference type="RefSeq" id="WP_138446310.1">
    <property type="nucleotide sequence ID" value="NZ_VBUT01000001.1"/>
</dbReference>
<dbReference type="Gene3D" id="2.30.260.10">
    <property type="entry name" value="putative xylanase like domain"/>
    <property type="match status" value="1"/>
</dbReference>
<dbReference type="EMBL" id="VBUT01000001">
    <property type="protein sequence ID" value="TLF82729.1"/>
    <property type="molecule type" value="Genomic_DNA"/>
</dbReference>
<evidence type="ECO:0000313" key="2">
    <source>
        <dbReference type="EMBL" id="TLF82729.1"/>
    </source>
</evidence>
<proteinExistence type="predicted"/>
<dbReference type="Gene3D" id="1.10.3670.10">
    <property type="entry name" value="Putative xylanase like domain"/>
    <property type="match status" value="1"/>
</dbReference>
<dbReference type="AlphaFoldDB" id="A0A5R8P0K7"/>
<evidence type="ECO:0000256" key="1">
    <source>
        <dbReference type="SAM" id="SignalP"/>
    </source>
</evidence>
<evidence type="ECO:0000313" key="3">
    <source>
        <dbReference type="Proteomes" id="UP000306378"/>
    </source>
</evidence>
<dbReference type="Pfam" id="PF07313">
    <property type="entry name" value="AmiA-like"/>
    <property type="match status" value="1"/>
</dbReference>
<dbReference type="Proteomes" id="UP000306378">
    <property type="component" value="Unassembled WGS sequence"/>
</dbReference>
<organism evidence="2 3">
    <name type="scientific">Nocardia cyriacigeorgica</name>
    <dbReference type="NCBI Taxonomy" id="135487"/>
    <lineage>
        <taxon>Bacteria</taxon>
        <taxon>Bacillati</taxon>
        <taxon>Actinomycetota</taxon>
        <taxon>Actinomycetes</taxon>
        <taxon>Mycobacteriales</taxon>
        <taxon>Nocardiaceae</taxon>
        <taxon>Nocardia</taxon>
    </lineage>
</organism>
<sequence length="266" mass="28591">MRIIVRALLLVLALACGPIALIPGAAAAPAIDDVTAGRIDELLAVRAGAATQSKGELIELLSRHFLGTPYGANMLIGSATEPEQLVVDVRRVDCFTYLDYVEALSRSTTREEFVANLIETRYTGGRVEFTHRKHFFTDWAHTERTAATDITATLTPAAVTTTKHLNAKADGTTYLPGLPVVDRAITHIPSANVDQAVIANLRTGDYIGAYADQPGLDVTHVGIFVSTPNGPVFRNASSLPADNKVVDTPFLDYVRTTPGILVLRPD</sequence>
<dbReference type="InterPro" id="IPR038765">
    <property type="entry name" value="Papain-like_cys_pep_sf"/>
</dbReference>
<accession>A0A5R8P0K7</accession>
<protein>
    <submittedName>
        <fullName evidence="2">DUF1460 domain-containing protein</fullName>
    </submittedName>
</protein>
<feature type="chain" id="PRO_5024305716" evidence="1">
    <location>
        <begin position="28"/>
        <end position="266"/>
    </location>
</feature>
<gene>
    <name evidence="2" type="ORF">FEK34_03200</name>
</gene>
<keyword evidence="1" id="KW-0732">Signal</keyword>
<feature type="signal peptide" evidence="1">
    <location>
        <begin position="1"/>
        <end position="27"/>
    </location>
</feature>
<comment type="caution">
    <text evidence="2">The sequence shown here is derived from an EMBL/GenBank/DDBJ whole genome shotgun (WGS) entry which is preliminary data.</text>
</comment>
<dbReference type="InterPro" id="IPR010846">
    <property type="entry name" value="AmiA-like"/>
</dbReference>